<keyword evidence="2" id="KW-1185">Reference proteome</keyword>
<evidence type="ECO:0000313" key="1">
    <source>
        <dbReference type="EMBL" id="RAH41835.1"/>
    </source>
</evidence>
<reference evidence="1" key="1">
    <citation type="submission" date="2018-02" db="EMBL/GenBank/DDBJ databases">
        <title>The genomes of Aspergillus section Nigri reveals drivers in fungal speciation.</title>
        <authorList>
            <consortium name="DOE Joint Genome Institute"/>
            <person name="Vesth T.C."/>
            <person name="Nybo J."/>
            <person name="Theobald S."/>
            <person name="Brandl J."/>
            <person name="Frisvad J.C."/>
            <person name="Nielsen K.F."/>
            <person name="Lyhne E.K."/>
            <person name="Kogle M.E."/>
            <person name="Kuo A."/>
            <person name="Riley R."/>
            <person name="Clum A."/>
            <person name="Nolan M."/>
            <person name="Lipzen A."/>
            <person name="Salamov A."/>
            <person name="Henrissat B."/>
            <person name="Wiebenga A."/>
            <person name="De vries R.P."/>
            <person name="Grigoriev I.V."/>
            <person name="Mortensen U.H."/>
            <person name="Andersen M.R."/>
            <person name="Baker S.E."/>
        </authorList>
    </citation>
    <scope>NUCLEOTIDE SEQUENCE</scope>
    <source>
        <strain evidence="1">CBS 621.78</strain>
    </source>
</reference>
<organism evidence="1 2">
    <name type="scientific">Aspergillus brunneoviolaceus CBS 621.78</name>
    <dbReference type="NCBI Taxonomy" id="1450534"/>
    <lineage>
        <taxon>Eukaryota</taxon>
        <taxon>Fungi</taxon>
        <taxon>Dikarya</taxon>
        <taxon>Ascomycota</taxon>
        <taxon>Pezizomycotina</taxon>
        <taxon>Eurotiomycetes</taxon>
        <taxon>Eurotiomycetidae</taxon>
        <taxon>Eurotiales</taxon>
        <taxon>Aspergillaceae</taxon>
        <taxon>Aspergillus</taxon>
        <taxon>Aspergillus subgen. Circumdati</taxon>
    </lineage>
</organism>
<gene>
    <name evidence="1" type="ORF">BO95DRAFT_446571</name>
</gene>
<proteinExistence type="predicted"/>
<name>A0ACD1FY01_9EURO</name>
<dbReference type="EMBL" id="KZ825382">
    <property type="protein sequence ID" value="RAH41835.1"/>
    <property type="molecule type" value="Genomic_DNA"/>
</dbReference>
<protein>
    <submittedName>
        <fullName evidence="1">Uncharacterized protein</fullName>
    </submittedName>
</protein>
<accession>A0ACD1FY01</accession>
<evidence type="ECO:0000313" key="2">
    <source>
        <dbReference type="Proteomes" id="UP000249057"/>
    </source>
</evidence>
<dbReference type="Proteomes" id="UP000249057">
    <property type="component" value="Unassembled WGS sequence"/>
</dbReference>
<sequence>MLIHGETSPAEGQLERLKGSKVRFPRTAAPFGQPRLRPSPTKRTSSKLRISYRVSTFDELAEGAICEMCRL</sequence>